<dbReference type="SUPFAM" id="SSF82866">
    <property type="entry name" value="Multidrug efflux transporter AcrB transmembrane domain"/>
    <property type="match status" value="2"/>
</dbReference>
<feature type="domain" description="Membrane transport protein MMPL" evidence="8">
    <location>
        <begin position="486"/>
        <end position="710"/>
    </location>
</feature>
<feature type="transmembrane region" description="Helical" evidence="7">
    <location>
        <begin position="325"/>
        <end position="348"/>
    </location>
</feature>
<comment type="caution">
    <text evidence="9">The sequence shown here is derived from an EMBL/GenBank/DDBJ whole genome shotgun (WGS) entry which is preliminary data.</text>
</comment>
<proteinExistence type="inferred from homology"/>
<keyword evidence="6 7" id="KW-0472">Membrane</keyword>
<organism evidence="9 10">
    <name type="scientific">Kribbella deserti</name>
    <dbReference type="NCBI Taxonomy" id="1926257"/>
    <lineage>
        <taxon>Bacteria</taxon>
        <taxon>Bacillati</taxon>
        <taxon>Actinomycetota</taxon>
        <taxon>Actinomycetes</taxon>
        <taxon>Propionibacteriales</taxon>
        <taxon>Kribbellaceae</taxon>
        <taxon>Kribbella</taxon>
    </lineage>
</organism>
<evidence type="ECO:0000256" key="7">
    <source>
        <dbReference type="SAM" id="Phobius"/>
    </source>
</evidence>
<dbReference type="Proteomes" id="UP001589890">
    <property type="component" value="Unassembled WGS sequence"/>
</dbReference>
<feature type="transmembrane region" description="Helical" evidence="7">
    <location>
        <begin position="664"/>
        <end position="684"/>
    </location>
</feature>
<dbReference type="RefSeq" id="WP_380052012.1">
    <property type="nucleotide sequence ID" value="NZ_JBHLTC010000032.1"/>
</dbReference>
<evidence type="ECO:0000256" key="3">
    <source>
        <dbReference type="ARBA" id="ARBA00022475"/>
    </source>
</evidence>
<accession>A0ABV6QTR3</accession>
<dbReference type="InterPro" id="IPR004869">
    <property type="entry name" value="MMPL_dom"/>
</dbReference>
<keyword evidence="10" id="KW-1185">Reference proteome</keyword>
<keyword evidence="3" id="KW-1003">Cell membrane</keyword>
<reference evidence="9 10" key="1">
    <citation type="submission" date="2024-09" db="EMBL/GenBank/DDBJ databases">
        <authorList>
            <person name="Sun Q."/>
            <person name="Mori K."/>
        </authorList>
    </citation>
    <scope>NUCLEOTIDE SEQUENCE [LARGE SCALE GENOMIC DNA]</scope>
    <source>
        <strain evidence="9 10">CGMCC 1.15906</strain>
    </source>
</reference>
<feature type="transmembrane region" description="Helical" evidence="7">
    <location>
        <begin position="249"/>
        <end position="268"/>
    </location>
</feature>
<evidence type="ECO:0000256" key="1">
    <source>
        <dbReference type="ARBA" id="ARBA00004651"/>
    </source>
</evidence>
<dbReference type="EMBL" id="JBHLTC010000032">
    <property type="protein sequence ID" value="MFC0627381.1"/>
    <property type="molecule type" value="Genomic_DNA"/>
</dbReference>
<feature type="transmembrane region" description="Helical" evidence="7">
    <location>
        <begin position="182"/>
        <end position="209"/>
    </location>
</feature>
<name>A0ABV6QTR3_9ACTN</name>
<feature type="transmembrane region" description="Helical" evidence="7">
    <location>
        <begin position="216"/>
        <end position="237"/>
    </location>
</feature>
<evidence type="ECO:0000313" key="10">
    <source>
        <dbReference type="Proteomes" id="UP001589890"/>
    </source>
</evidence>
<evidence type="ECO:0000313" key="9">
    <source>
        <dbReference type="EMBL" id="MFC0627381.1"/>
    </source>
</evidence>
<protein>
    <submittedName>
        <fullName evidence="9">MMPL family transporter</fullName>
    </submittedName>
</protein>
<feature type="transmembrane region" description="Helical" evidence="7">
    <location>
        <begin position="388"/>
        <end position="406"/>
    </location>
</feature>
<evidence type="ECO:0000256" key="4">
    <source>
        <dbReference type="ARBA" id="ARBA00022692"/>
    </source>
</evidence>
<dbReference type="Pfam" id="PF03176">
    <property type="entry name" value="MMPL"/>
    <property type="match status" value="2"/>
</dbReference>
<keyword evidence="5 7" id="KW-1133">Transmembrane helix</keyword>
<dbReference type="PANTHER" id="PTHR33406">
    <property type="entry name" value="MEMBRANE PROTEIN MJ1562-RELATED"/>
    <property type="match status" value="1"/>
</dbReference>
<dbReference type="InterPro" id="IPR050545">
    <property type="entry name" value="Mycobact_MmpL"/>
</dbReference>
<gene>
    <name evidence="9" type="ORF">ACFFGN_25120</name>
</gene>
<feature type="transmembrane region" description="Helical" evidence="7">
    <location>
        <begin position="542"/>
        <end position="561"/>
    </location>
</feature>
<evidence type="ECO:0000256" key="2">
    <source>
        <dbReference type="ARBA" id="ARBA00010157"/>
    </source>
</evidence>
<dbReference type="Gene3D" id="1.20.1640.10">
    <property type="entry name" value="Multidrug efflux transporter AcrB transmembrane domain"/>
    <property type="match status" value="2"/>
</dbReference>
<dbReference type="PANTHER" id="PTHR33406:SF6">
    <property type="entry name" value="MEMBRANE PROTEIN YDGH-RELATED"/>
    <property type="match status" value="1"/>
</dbReference>
<evidence type="ECO:0000256" key="6">
    <source>
        <dbReference type="ARBA" id="ARBA00023136"/>
    </source>
</evidence>
<evidence type="ECO:0000256" key="5">
    <source>
        <dbReference type="ARBA" id="ARBA00022989"/>
    </source>
</evidence>
<feature type="transmembrane region" description="Helical" evidence="7">
    <location>
        <begin position="637"/>
        <end position="658"/>
    </location>
</feature>
<evidence type="ECO:0000259" key="8">
    <source>
        <dbReference type="Pfam" id="PF03176"/>
    </source>
</evidence>
<keyword evidence="4 7" id="KW-0812">Transmembrane</keyword>
<sequence>MERKSRWGVRAGLAAVLVAWLLLAGIGGPTVGRLSEVQENDNANFLPKQAESTKVNTESAKFVDSAALPYFVVIERPEGITKPDQAKAAAFLASVPTLKLSNGTPIGDYLAAPAKTVIPSQDGKALMLVVELNGDRAADVVTEGETVLFAVADTMRTSIKQELLPTGLKVYVTGPGGVFADFVVAFGGIDGILLGVALAVVFIILLIVYRSPILPIAVLLTAVFGLALAALVVYPLAHNDLIELNGQSQGILFILVVGAATDYALLLVSRYKEELHDYEDKYQAMRIAWRASIEPIAASAATVIMGLLCLLLSQLGSTKGLGPVGALGIAGALVASMTFLPAVLLAFGRRIFWPVIPRVDHVHARDVVDSKRLWGRVSGLVGRSPRKVWVVSALALLACAAFLPTFKAEGIRQDDLFLNEVESVTGQAVLAAHFPAGSGTPVQIIAPADRAAEVVKVATGVEGIASAAPSTSGAPGVPGAPPKVVDGKVLVQATLEPASDSPAATKVVEHLRQELDRISPDVLVGGSTAINLDVLKASERDLRVIIPAILAVIFVVLMLLLRSIAAAVLLVVANVLSFGATVGVSALVFNHVFDFPGADPSIPLYAFVFLVALGIDYSIFLMTRVREESLSHGTRPGILIGLAVTGGVITSAGVVLAATFSALAVLPILFLVQIAFMVAFGVLLDTMVVRSLLVPALAHDIGPRTWWPSPLSRRP</sequence>
<comment type="subcellular location">
    <subcellularLocation>
        <location evidence="1">Cell membrane</location>
        <topology evidence="1">Multi-pass membrane protein</topology>
    </subcellularLocation>
</comment>
<feature type="transmembrane region" description="Helical" evidence="7">
    <location>
        <begin position="289"/>
        <end position="313"/>
    </location>
</feature>
<feature type="transmembrane region" description="Helical" evidence="7">
    <location>
        <begin position="568"/>
        <end position="592"/>
    </location>
</feature>
<feature type="domain" description="Membrane transport protein MMPL" evidence="8">
    <location>
        <begin position="45"/>
        <end position="387"/>
    </location>
</feature>
<comment type="similarity">
    <text evidence="2">Belongs to the resistance-nodulation-cell division (RND) (TC 2.A.6) family. MmpL subfamily.</text>
</comment>
<feature type="transmembrane region" description="Helical" evidence="7">
    <location>
        <begin position="604"/>
        <end position="625"/>
    </location>
</feature>